<dbReference type="EMBL" id="CP050313">
    <property type="protein sequence ID" value="QIR14733.1"/>
    <property type="molecule type" value="Genomic_DNA"/>
</dbReference>
<feature type="binding site" evidence="13">
    <location>
        <begin position="58"/>
        <end position="65"/>
    </location>
    <ligand>
        <name>ATP</name>
        <dbReference type="ChEBI" id="CHEBI:30616"/>
    </ligand>
</feature>
<dbReference type="InterPro" id="IPR003758">
    <property type="entry name" value="LpxK"/>
</dbReference>
<evidence type="ECO:0000256" key="5">
    <source>
        <dbReference type="ARBA" id="ARBA00022516"/>
    </source>
</evidence>
<gene>
    <name evidence="13" type="primary">lpxK</name>
    <name evidence="14" type="ORF">HBH39_09735</name>
</gene>
<evidence type="ECO:0000256" key="8">
    <source>
        <dbReference type="ARBA" id="ARBA00022741"/>
    </source>
</evidence>
<evidence type="ECO:0000256" key="4">
    <source>
        <dbReference type="ARBA" id="ARBA00016436"/>
    </source>
</evidence>
<comment type="similarity">
    <text evidence="13">Belongs to the LpxK family.</text>
</comment>
<keyword evidence="11 13" id="KW-0443">Lipid metabolism</keyword>
<comment type="function">
    <text evidence="1 13">Transfers the gamma-phosphate of ATP to the 4'-position of a tetraacyldisaccharide 1-phosphate intermediate (termed DS-1-P) to form tetraacyldisaccharide 1,4'-bis-phosphate (lipid IVA).</text>
</comment>
<keyword evidence="15" id="KW-1185">Reference proteome</keyword>
<dbReference type="UniPathway" id="UPA00359">
    <property type="reaction ID" value="UER00482"/>
</dbReference>
<dbReference type="EC" id="2.7.1.130" evidence="3 13"/>
<evidence type="ECO:0000313" key="15">
    <source>
        <dbReference type="Proteomes" id="UP000502608"/>
    </source>
</evidence>
<keyword evidence="7 13" id="KW-0808">Transferase</keyword>
<dbReference type="NCBIfam" id="TIGR00682">
    <property type="entry name" value="lpxK"/>
    <property type="match status" value="1"/>
</dbReference>
<keyword evidence="6 13" id="KW-0441">Lipid A biosynthesis</keyword>
<evidence type="ECO:0000256" key="3">
    <source>
        <dbReference type="ARBA" id="ARBA00012071"/>
    </source>
</evidence>
<organism evidence="14 15">
    <name type="scientific">Shewanella aestuarii</name>
    <dbReference type="NCBI Taxonomy" id="1028752"/>
    <lineage>
        <taxon>Bacteria</taxon>
        <taxon>Pseudomonadati</taxon>
        <taxon>Pseudomonadota</taxon>
        <taxon>Gammaproteobacteria</taxon>
        <taxon>Alteromonadales</taxon>
        <taxon>Shewanellaceae</taxon>
        <taxon>Shewanella</taxon>
    </lineage>
</organism>
<dbReference type="InterPro" id="IPR027417">
    <property type="entry name" value="P-loop_NTPase"/>
</dbReference>
<dbReference type="HAMAP" id="MF_00409">
    <property type="entry name" value="LpxK"/>
    <property type="match status" value="1"/>
</dbReference>
<comment type="pathway">
    <text evidence="2 13">Glycolipid biosynthesis; lipid IV(A) biosynthesis; lipid IV(A) from (3R)-3-hydroxytetradecanoyl-[acyl-carrier-protein] and UDP-N-acetyl-alpha-D-glucosamine: step 6/6.</text>
</comment>
<evidence type="ECO:0000256" key="9">
    <source>
        <dbReference type="ARBA" id="ARBA00022777"/>
    </source>
</evidence>
<evidence type="ECO:0000256" key="12">
    <source>
        <dbReference type="ARBA" id="ARBA00029757"/>
    </source>
</evidence>
<dbReference type="GO" id="GO:0009029">
    <property type="term" value="F:lipid-A 4'-kinase activity"/>
    <property type="evidence" value="ECO:0007669"/>
    <property type="project" value="UniProtKB-UniRule"/>
</dbReference>
<keyword evidence="9 13" id="KW-0418">Kinase</keyword>
<dbReference type="RefSeq" id="WP_167677786.1">
    <property type="nucleotide sequence ID" value="NZ_CP050313.1"/>
</dbReference>
<evidence type="ECO:0000256" key="13">
    <source>
        <dbReference type="HAMAP-Rule" id="MF_00409"/>
    </source>
</evidence>
<protein>
    <recommendedName>
        <fullName evidence="4 13">Tetraacyldisaccharide 4'-kinase</fullName>
        <ecNumber evidence="3 13">2.7.1.130</ecNumber>
    </recommendedName>
    <alternativeName>
        <fullName evidence="12 13">Lipid A 4'-kinase</fullName>
    </alternativeName>
</protein>
<dbReference type="SUPFAM" id="SSF52540">
    <property type="entry name" value="P-loop containing nucleoside triphosphate hydrolases"/>
    <property type="match status" value="1"/>
</dbReference>
<name>A0A6G9QKT1_9GAMM</name>
<keyword evidence="8 13" id="KW-0547">Nucleotide-binding</keyword>
<evidence type="ECO:0000256" key="11">
    <source>
        <dbReference type="ARBA" id="ARBA00023098"/>
    </source>
</evidence>
<evidence type="ECO:0000256" key="10">
    <source>
        <dbReference type="ARBA" id="ARBA00022840"/>
    </source>
</evidence>
<dbReference type="AlphaFoldDB" id="A0A6G9QKT1"/>
<dbReference type="GO" id="GO:0009245">
    <property type="term" value="P:lipid A biosynthetic process"/>
    <property type="evidence" value="ECO:0007669"/>
    <property type="project" value="UniProtKB-UniRule"/>
</dbReference>
<dbReference type="PANTHER" id="PTHR42724:SF1">
    <property type="entry name" value="TETRAACYLDISACCHARIDE 4'-KINASE, MITOCHONDRIAL-RELATED"/>
    <property type="match status" value="1"/>
</dbReference>
<dbReference type="Proteomes" id="UP000502608">
    <property type="component" value="Chromosome"/>
</dbReference>
<dbReference type="GO" id="GO:0009244">
    <property type="term" value="P:lipopolysaccharide core region biosynthetic process"/>
    <property type="evidence" value="ECO:0007669"/>
    <property type="project" value="TreeGrafter"/>
</dbReference>
<accession>A0A6G9QKT1</accession>
<dbReference type="PANTHER" id="PTHR42724">
    <property type="entry name" value="TETRAACYLDISACCHARIDE 4'-KINASE"/>
    <property type="match status" value="1"/>
</dbReference>
<evidence type="ECO:0000256" key="7">
    <source>
        <dbReference type="ARBA" id="ARBA00022679"/>
    </source>
</evidence>
<reference evidence="14 15" key="1">
    <citation type="submission" date="2020-03" db="EMBL/GenBank/DDBJ databases">
        <title>Complete genome sequence of Shewanella sp.</title>
        <authorList>
            <person name="Kim Y.-S."/>
            <person name="Kim S.-J."/>
            <person name="Jung H.-K."/>
            <person name="Kim K.-H."/>
        </authorList>
    </citation>
    <scope>NUCLEOTIDE SEQUENCE [LARGE SCALE GENOMIC DNA]</scope>
    <source>
        <strain evidence="14 15">PN3F2</strain>
    </source>
</reference>
<evidence type="ECO:0000313" key="14">
    <source>
        <dbReference type="EMBL" id="QIR14733.1"/>
    </source>
</evidence>
<comment type="catalytic activity">
    <reaction evidence="13">
        <text>a lipid A disaccharide + ATP = a lipid IVA + ADP + H(+)</text>
        <dbReference type="Rhea" id="RHEA:67840"/>
        <dbReference type="ChEBI" id="CHEBI:15378"/>
        <dbReference type="ChEBI" id="CHEBI:30616"/>
        <dbReference type="ChEBI" id="CHEBI:176343"/>
        <dbReference type="ChEBI" id="CHEBI:176425"/>
        <dbReference type="ChEBI" id="CHEBI:456216"/>
        <dbReference type="EC" id="2.7.1.130"/>
    </reaction>
</comment>
<proteinExistence type="inferred from homology"/>
<dbReference type="Pfam" id="PF02606">
    <property type="entry name" value="LpxK"/>
    <property type="match status" value="1"/>
</dbReference>
<dbReference type="GO" id="GO:0005524">
    <property type="term" value="F:ATP binding"/>
    <property type="evidence" value="ECO:0007669"/>
    <property type="project" value="UniProtKB-UniRule"/>
</dbReference>
<dbReference type="GO" id="GO:0005886">
    <property type="term" value="C:plasma membrane"/>
    <property type="evidence" value="ECO:0007669"/>
    <property type="project" value="TreeGrafter"/>
</dbReference>
<dbReference type="KEGG" id="saes:HBH39_09735"/>
<evidence type="ECO:0000256" key="2">
    <source>
        <dbReference type="ARBA" id="ARBA00004870"/>
    </source>
</evidence>
<keyword evidence="10 13" id="KW-0067">ATP-binding</keyword>
<evidence type="ECO:0000256" key="6">
    <source>
        <dbReference type="ARBA" id="ARBA00022556"/>
    </source>
</evidence>
<evidence type="ECO:0000256" key="1">
    <source>
        <dbReference type="ARBA" id="ARBA00002274"/>
    </source>
</evidence>
<sequence length="339" mass="37956">MQTWINKIWYQGHWAKWALLPLSALFWLISSIRRWLFQCGFKSIYRLPVPVIVVGNITAGGSGKTPTVIYLINLLRANGLKPGVISRGYGAKIDGVTAVTQHSKASDVGDEPLMIVSRTQVPMVVGSKRVLAAQTLLADYDVDIIISDDGLQHYALGRDIEIALVDGARRYGNQCLIPAGPLREGLWRLNNIDWIINNGGPVINNSESKEQLMLLEPAPLQPVLIPKGQHADLEVMKTQPIVAMAGIGNPQRFFDSLVEQGYQLAHTIAFEDHQAYDQTQLQQLSANYPLLMTEKDAVKCRDFAAHNWWYLPVNAKLSEQFDKQFMSQVTQLIQLKKEI</sequence>
<keyword evidence="5 13" id="KW-0444">Lipid biosynthesis</keyword>